<name>A0ABP4K2G6_9MICO</name>
<dbReference type="Proteomes" id="UP001501742">
    <property type="component" value="Unassembled WGS sequence"/>
</dbReference>
<keyword evidence="3" id="KW-1185">Reference proteome</keyword>
<accession>A0ABP4K2G6</accession>
<comment type="caution">
    <text evidence="2">The sequence shown here is derived from an EMBL/GenBank/DDBJ whole genome shotgun (WGS) entry which is preliminary data.</text>
</comment>
<proteinExistence type="predicted"/>
<evidence type="ECO:0000313" key="2">
    <source>
        <dbReference type="EMBL" id="GAA1493046.1"/>
    </source>
</evidence>
<evidence type="ECO:0000256" key="1">
    <source>
        <dbReference type="SAM" id="MobiDB-lite"/>
    </source>
</evidence>
<dbReference type="EMBL" id="BAAAJX010000005">
    <property type="protein sequence ID" value="GAA1493046.1"/>
    <property type="molecule type" value="Genomic_DNA"/>
</dbReference>
<evidence type="ECO:0000313" key="3">
    <source>
        <dbReference type="Proteomes" id="UP001501742"/>
    </source>
</evidence>
<sequence>MIDDDRTPGQRTDVAQHPQFRLQDDEPTGFGRWLGLINAGD</sequence>
<reference evidence="3" key="1">
    <citation type="journal article" date="2019" name="Int. J. Syst. Evol. Microbiol.">
        <title>The Global Catalogue of Microorganisms (GCM) 10K type strain sequencing project: providing services to taxonomists for standard genome sequencing and annotation.</title>
        <authorList>
            <consortium name="The Broad Institute Genomics Platform"/>
            <consortium name="The Broad Institute Genome Sequencing Center for Infectious Disease"/>
            <person name="Wu L."/>
            <person name="Ma J."/>
        </authorList>
    </citation>
    <scope>NUCLEOTIDE SEQUENCE [LARGE SCALE GENOMIC DNA]</scope>
    <source>
        <strain evidence="3">JCM 12140</strain>
    </source>
</reference>
<dbReference type="RefSeq" id="WP_258366233.1">
    <property type="nucleotide sequence ID" value="NZ_BAAAJX010000005.1"/>
</dbReference>
<organism evidence="2 3">
    <name type="scientific">Curtobacterium herbarum</name>
    <dbReference type="NCBI Taxonomy" id="150122"/>
    <lineage>
        <taxon>Bacteria</taxon>
        <taxon>Bacillati</taxon>
        <taxon>Actinomycetota</taxon>
        <taxon>Actinomycetes</taxon>
        <taxon>Micrococcales</taxon>
        <taxon>Microbacteriaceae</taxon>
        <taxon>Curtobacterium</taxon>
    </lineage>
</organism>
<protein>
    <submittedName>
        <fullName evidence="2">Uncharacterized protein</fullName>
    </submittedName>
</protein>
<feature type="region of interest" description="Disordered" evidence="1">
    <location>
        <begin position="1"/>
        <end position="27"/>
    </location>
</feature>
<gene>
    <name evidence="2" type="ORF">GCM10009627_13920</name>
</gene>